<comment type="caution">
    <text evidence="2">The sequence shown here is derived from an EMBL/GenBank/DDBJ whole genome shotgun (WGS) entry which is preliminary data.</text>
</comment>
<keyword evidence="3" id="KW-1185">Reference proteome</keyword>
<gene>
    <name evidence="2" type="ORF">JANAI62_20440</name>
</gene>
<sequence length="171" mass="18368">MTMLRPHGPRREDTARTQPGGATVADIRTMEGDQALAVIMLRDWFDGPQGQARVSQTFLQELGAQAGAGAIDAWADFGALISDGTRRDVMRHSVNCRCVGADEAVLAQVISLAARGAREDAMLILSLLVTGERLLPAIQTVEQVGAALLRISQSWRRAALRPTSAADARLH</sequence>
<evidence type="ECO:0000313" key="2">
    <source>
        <dbReference type="EMBL" id="GIT95421.1"/>
    </source>
</evidence>
<dbReference type="Proteomes" id="UP000786693">
    <property type="component" value="Unassembled WGS sequence"/>
</dbReference>
<feature type="region of interest" description="Disordered" evidence="1">
    <location>
        <begin position="1"/>
        <end position="20"/>
    </location>
</feature>
<accession>A0ABQ4NLY4</accession>
<evidence type="ECO:0000256" key="1">
    <source>
        <dbReference type="SAM" id="MobiDB-lite"/>
    </source>
</evidence>
<evidence type="ECO:0000313" key="3">
    <source>
        <dbReference type="Proteomes" id="UP000786693"/>
    </source>
</evidence>
<organism evidence="2 3">
    <name type="scientific">Jannaschia pagri</name>
    <dbReference type="NCBI Taxonomy" id="2829797"/>
    <lineage>
        <taxon>Bacteria</taxon>
        <taxon>Pseudomonadati</taxon>
        <taxon>Pseudomonadota</taxon>
        <taxon>Alphaproteobacteria</taxon>
        <taxon>Rhodobacterales</taxon>
        <taxon>Roseobacteraceae</taxon>
        <taxon>Jannaschia</taxon>
    </lineage>
</organism>
<dbReference type="EMBL" id="BPFH01000003">
    <property type="protein sequence ID" value="GIT95421.1"/>
    <property type="molecule type" value="Genomic_DNA"/>
</dbReference>
<proteinExistence type="predicted"/>
<dbReference type="RefSeq" id="WP_220748913.1">
    <property type="nucleotide sequence ID" value="NZ_BPFH01000003.1"/>
</dbReference>
<name>A0ABQ4NLY4_9RHOB</name>
<reference evidence="2 3" key="1">
    <citation type="submission" date="2021-05" db="EMBL/GenBank/DDBJ databases">
        <title>Bacteria Genome sequencing.</title>
        <authorList>
            <person name="Takabe Y."/>
            <person name="Nakajima Y."/>
            <person name="Suzuki S."/>
            <person name="Shiozaki T."/>
        </authorList>
    </citation>
    <scope>NUCLEOTIDE SEQUENCE [LARGE SCALE GENOMIC DNA]</scope>
    <source>
        <strain evidence="2 3">AI_62</strain>
    </source>
</reference>
<protein>
    <submittedName>
        <fullName evidence="2">Uncharacterized protein</fullName>
    </submittedName>
</protein>